<dbReference type="GO" id="GO:0015833">
    <property type="term" value="P:peptide transport"/>
    <property type="evidence" value="ECO:0007669"/>
    <property type="project" value="UniProtKB-KW"/>
</dbReference>
<dbReference type="PANTHER" id="PTHR43386">
    <property type="entry name" value="OLIGOPEPTIDE TRANSPORT SYSTEM PERMEASE PROTEIN APPC"/>
    <property type="match status" value="1"/>
</dbReference>
<keyword evidence="2 10" id="KW-0813">Transport</keyword>
<feature type="transmembrane region" description="Helical" evidence="10">
    <location>
        <begin position="218"/>
        <end position="237"/>
    </location>
</feature>
<dbReference type="NCBIfam" id="NF045475">
    <property type="entry name" value="Opp3C"/>
    <property type="match status" value="1"/>
</dbReference>
<evidence type="ECO:0000256" key="10">
    <source>
        <dbReference type="RuleBase" id="RU363032"/>
    </source>
</evidence>
<keyword evidence="3" id="KW-1003">Cell membrane</keyword>
<dbReference type="RefSeq" id="WP_090289820.1">
    <property type="nucleotide sequence ID" value="NZ_FNCK01000004.1"/>
</dbReference>
<dbReference type="InterPro" id="IPR035906">
    <property type="entry name" value="MetI-like_sf"/>
</dbReference>
<dbReference type="AlphaFoldDB" id="A0A1G7SUP6"/>
<dbReference type="Pfam" id="PF12911">
    <property type="entry name" value="OppC_N"/>
    <property type="match status" value="1"/>
</dbReference>
<evidence type="ECO:0000256" key="6">
    <source>
        <dbReference type="ARBA" id="ARBA00022927"/>
    </source>
</evidence>
<evidence type="ECO:0000256" key="1">
    <source>
        <dbReference type="ARBA" id="ARBA00004651"/>
    </source>
</evidence>
<evidence type="ECO:0000256" key="4">
    <source>
        <dbReference type="ARBA" id="ARBA00022692"/>
    </source>
</evidence>
<feature type="transmembrane region" description="Helical" evidence="10">
    <location>
        <begin position="194"/>
        <end position="212"/>
    </location>
</feature>
<dbReference type="GO" id="GO:0055085">
    <property type="term" value="P:transmembrane transport"/>
    <property type="evidence" value="ECO:0007669"/>
    <property type="project" value="InterPro"/>
</dbReference>
<gene>
    <name evidence="13" type="ORF">SAMN05421791_104147</name>
</gene>
<proteinExistence type="inferred from homology"/>
<dbReference type="Pfam" id="PF00528">
    <property type="entry name" value="BPD_transp_1"/>
    <property type="match status" value="1"/>
</dbReference>
<feature type="region of interest" description="Disordered" evidence="11">
    <location>
        <begin position="1"/>
        <end position="23"/>
    </location>
</feature>
<dbReference type="SUPFAM" id="SSF161098">
    <property type="entry name" value="MetI-like"/>
    <property type="match status" value="1"/>
</dbReference>
<evidence type="ECO:0000256" key="5">
    <source>
        <dbReference type="ARBA" id="ARBA00022856"/>
    </source>
</evidence>
<feature type="transmembrane region" description="Helical" evidence="10">
    <location>
        <begin position="62"/>
        <end position="83"/>
    </location>
</feature>
<evidence type="ECO:0000256" key="2">
    <source>
        <dbReference type="ARBA" id="ARBA00022448"/>
    </source>
</evidence>
<evidence type="ECO:0000259" key="12">
    <source>
        <dbReference type="PROSITE" id="PS50928"/>
    </source>
</evidence>
<dbReference type="InterPro" id="IPR025966">
    <property type="entry name" value="OppC_N"/>
</dbReference>
<dbReference type="CDD" id="cd06261">
    <property type="entry name" value="TM_PBP2"/>
    <property type="match status" value="1"/>
</dbReference>
<keyword evidence="8 10" id="KW-0472">Membrane</keyword>
<comment type="similarity">
    <text evidence="9">Belongs to the binding-protein-dependent transport system permease family. OppBC subfamily.</text>
</comment>
<accession>A0A1G7SUP6</accession>
<keyword evidence="14" id="KW-1185">Reference proteome</keyword>
<feature type="compositionally biased region" description="Low complexity" evidence="11">
    <location>
        <begin position="10"/>
        <end position="21"/>
    </location>
</feature>
<dbReference type="InterPro" id="IPR000515">
    <property type="entry name" value="MetI-like"/>
</dbReference>
<reference evidence="13 14" key="1">
    <citation type="submission" date="2016-10" db="EMBL/GenBank/DDBJ databases">
        <authorList>
            <person name="de Groot N.N."/>
        </authorList>
    </citation>
    <scope>NUCLEOTIDE SEQUENCE [LARGE SCALE GENOMIC DNA]</scope>
    <source>
        <strain evidence="13 14">ATCC BAA-466</strain>
    </source>
</reference>
<evidence type="ECO:0000256" key="9">
    <source>
        <dbReference type="ARBA" id="ARBA00024202"/>
    </source>
</evidence>
<keyword evidence="4 10" id="KW-0812">Transmembrane</keyword>
<evidence type="ECO:0000313" key="13">
    <source>
        <dbReference type="EMBL" id="SDG26169.1"/>
    </source>
</evidence>
<dbReference type="InterPro" id="IPR050366">
    <property type="entry name" value="BP-dependent_transpt_permease"/>
</dbReference>
<dbReference type="PROSITE" id="PS50928">
    <property type="entry name" value="ABC_TM1"/>
    <property type="match status" value="1"/>
</dbReference>
<protein>
    <submittedName>
        <fullName evidence="13">Oligopeptide transport system permease protein</fullName>
    </submittedName>
</protein>
<evidence type="ECO:0000256" key="8">
    <source>
        <dbReference type="ARBA" id="ARBA00023136"/>
    </source>
</evidence>
<keyword evidence="5" id="KW-0571">Peptide transport</keyword>
<feature type="transmembrane region" description="Helical" evidence="10">
    <location>
        <begin position="268"/>
        <end position="288"/>
    </location>
</feature>
<feature type="transmembrane region" description="Helical" evidence="10">
    <location>
        <begin position="325"/>
        <end position="344"/>
    </location>
</feature>
<dbReference type="STRING" id="120956.SAMN05421791_104147"/>
<dbReference type="OrthoDB" id="9797472at2"/>
<dbReference type="Proteomes" id="UP000199708">
    <property type="component" value="Unassembled WGS sequence"/>
</dbReference>
<comment type="subcellular location">
    <subcellularLocation>
        <location evidence="1 10">Cell membrane</location>
        <topology evidence="1 10">Multi-pass membrane protein</topology>
    </subcellularLocation>
</comment>
<sequence length="357" mass="39246">MTLENSTHISSNVSQTNSTQTFDPTLFQPKISIQSEENEKIEAPSLNFLQDSWRRLKKNKGAMISLFFVVLILALAILAPWVAPSSPFQQNPAQANLPPKIPGLEGISWFSGKSINRGGALVDAYQNANVPEGTYYYLGTDGLGRDLLSRILYGTRISLLVAVIAVLINVIIGVTYGMISGWLGGKIDTIMQRILEIISGVPNLVIVVLMLLVLQPGLLSIIITIALTSWISMSRVVRAQTLRLKQQEYVLAARVLGQSTSKILLKHILPNMLGIIIVQMMFAIPSAIFFESFLSFIGIGIPAPNASLGTLLSEGYKTFRFLPHLMWYPAAVISLIMLSFNLLADGLRDAFDPKMKE</sequence>
<feature type="domain" description="ABC transmembrane type-1" evidence="12">
    <location>
        <begin position="155"/>
        <end position="344"/>
    </location>
</feature>
<dbReference type="GO" id="GO:0015031">
    <property type="term" value="P:protein transport"/>
    <property type="evidence" value="ECO:0007669"/>
    <property type="project" value="UniProtKB-KW"/>
</dbReference>
<dbReference type="Gene3D" id="1.10.3720.10">
    <property type="entry name" value="MetI-like"/>
    <property type="match status" value="1"/>
</dbReference>
<feature type="transmembrane region" description="Helical" evidence="10">
    <location>
        <begin position="157"/>
        <end position="182"/>
    </location>
</feature>
<evidence type="ECO:0000256" key="11">
    <source>
        <dbReference type="SAM" id="MobiDB-lite"/>
    </source>
</evidence>
<name>A0A1G7SUP6_9LACT</name>
<evidence type="ECO:0000256" key="3">
    <source>
        <dbReference type="ARBA" id="ARBA00022475"/>
    </source>
</evidence>
<evidence type="ECO:0000313" key="14">
    <source>
        <dbReference type="Proteomes" id="UP000199708"/>
    </source>
</evidence>
<evidence type="ECO:0000256" key="7">
    <source>
        <dbReference type="ARBA" id="ARBA00022989"/>
    </source>
</evidence>
<dbReference type="EMBL" id="FNCK01000004">
    <property type="protein sequence ID" value="SDG26169.1"/>
    <property type="molecule type" value="Genomic_DNA"/>
</dbReference>
<organism evidence="13 14">
    <name type="scientific">Facklamia miroungae</name>
    <dbReference type="NCBI Taxonomy" id="120956"/>
    <lineage>
        <taxon>Bacteria</taxon>
        <taxon>Bacillati</taxon>
        <taxon>Bacillota</taxon>
        <taxon>Bacilli</taxon>
        <taxon>Lactobacillales</taxon>
        <taxon>Aerococcaceae</taxon>
        <taxon>Facklamia</taxon>
    </lineage>
</organism>
<dbReference type="GO" id="GO:0005886">
    <property type="term" value="C:plasma membrane"/>
    <property type="evidence" value="ECO:0007669"/>
    <property type="project" value="UniProtKB-SubCell"/>
</dbReference>
<keyword evidence="6" id="KW-0653">Protein transport</keyword>
<dbReference type="PANTHER" id="PTHR43386:SF24">
    <property type="entry name" value="OLIGOPEPTIDE TRANSPORT SYSTEM PERMEASE PROTEIN AMID"/>
    <property type="match status" value="1"/>
</dbReference>
<keyword evidence="7 10" id="KW-1133">Transmembrane helix</keyword>